<dbReference type="SUPFAM" id="SSF57701">
    <property type="entry name" value="Zn2/Cys6 DNA-binding domain"/>
    <property type="match status" value="1"/>
</dbReference>
<keyword evidence="1" id="KW-0479">Metal-binding</keyword>
<protein>
    <submittedName>
        <fullName evidence="9">Transcription factor Moc3</fullName>
    </submittedName>
</protein>
<dbReference type="eggNOG" id="ENOG502S9F6">
    <property type="taxonomic scope" value="Eukaryota"/>
</dbReference>
<dbReference type="HOGENOM" id="CLU_536554_0_0_1"/>
<dbReference type="Proteomes" id="UP000015464">
    <property type="component" value="Unassembled WGS sequence"/>
</dbReference>
<feature type="domain" description="Zn(2)-C6 fungal-type" evidence="8">
    <location>
        <begin position="49"/>
        <end position="77"/>
    </location>
</feature>
<dbReference type="Pfam" id="PF00172">
    <property type="entry name" value="Zn_clus"/>
    <property type="match status" value="1"/>
</dbReference>
<evidence type="ECO:0000256" key="3">
    <source>
        <dbReference type="ARBA" id="ARBA00023015"/>
    </source>
</evidence>
<dbReference type="Gene3D" id="4.10.240.10">
    <property type="entry name" value="Zn(2)-C6 fungal-type DNA-binding domain"/>
    <property type="match status" value="1"/>
</dbReference>
<dbReference type="InterPro" id="IPR052360">
    <property type="entry name" value="Transcr_Regulatory_Proteins"/>
</dbReference>
<evidence type="ECO:0000256" key="5">
    <source>
        <dbReference type="ARBA" id="ARBA00023163"/>
    </source>
</evidence>
<evidence type="ECO:0000256" key="2">
    <source>
        <dbReference type="ARBA" id="ARBA00022833"/>
    </source>
</evidence>
<sequence length="554" mass="61484">MKPYVAYPDASVKRFRTTPVLSNSSAIPILAKQQQEQSLKPVKRRTKTGCLTCRRRRIKCDETKPFCVNCSKSNRKCEGYPNPSTTPQATESLSPPNVNINAALLPQQQASSSITNMNAAPIASGIHSSANADPTFNTSHQDFLPNEVNHSSITPNLTHFNQPPKQHPQSFPMTGYSNPIPSGYPQSNHQMQTPAPVSSASSNPYNYTTINPTSSNIMNSTYPSSSLRSAGSIASNLVTMPSPILEVSPFYFHYVVPSIVVFEFEDAIALHFWLNTVPQLAQSIPCINYSLLAFTAAKRLDNCNAYCCIVKALRTPIPNPNSFESLLAYALLAVSQLSLPNCDFNFVNNAFRKLSWSSAVRSNFVNTLLAMVIRESVLALLPRQNVWGFDGLCMSEVFNVRNNAAISDTLFREGIKILSQPLARGNVHLERIVSWRDEFHVPLYSNSSTVTFKALDCIGHALTRNSNDLLEALQILAQEDCSNSAITYSVYQCSMSLQNHFPRISKEAQVLFQVQGYYSRLLFNCFMECTEPDRPTLSISKSFDSNVNNSEIVQ</sequence>
<dbReference type="PANTHER" id="PTHR36206">
    <property type="entry name" value="ASPERCRYPTIN BIOSYNTHESIS CLUSTER-SPECIFIC TRANSCRIPTION REGULATOR ATNN-RELATED"/>
    <property type="match status" value="1"/>
</dbReference>
<dbReference type="GeneID" id="25035022"/>
<proteinExistence type="predicted"/>
<feature type="region of interest" description="Disordered" evidence="7">
    <location>
        <begin position="156"/>
        <end position="202"/>
    </location>
</feature>
<dbReference type="SMART" id="SM00066">
    <property type="entry name" value="GAL4"/>
    <property type="match status" value="1"/>
</dbReference>
<dbReference type="PROSITE" id="PS00463">
    <property type="entry name" value="ZN2_CY6_FUNGAL_1"/>
    <property type="match status" value="1"/>
</dbReference>
<evidence type="ECO:0000256" key="6">
    <source>
        <dbReference type="ARBA" id="ARBA00023242"/>
    </source>
</evidence>
<dbReference type="CDD" id="cd00067">
    <property type="entry name" value="GAL4"/>
    <property type="match status" value="1"/>
</dbReference>
<reference evidence="9 10" key="1">
    <citation type="journal article" date="2011" name="Science">
        <title>Comparative functional genomics of the fission yeasts.</title>
        <authorList>
            <person name="Rhind N."/>
            <person name="Chen Z."/>
            <person name="Yassour M."/>
            <person name="Thompson D.A."/>
            <person name="Haas B.J."/>
            <person name="Habib N."/>
            <person name="Wapinski I."/>
            <person name="Roy S."/>
            <person name="Lin M.F."/>
            <person name="Heiman D.I."/>
            <person name="Young S.K."/>
            <person name="Furuya K."/>
            <person name="Guo Y."/>
            <person name="Pidoux A."/>
            <person name="Chen H.M."/>
            <person name="Robbertse B."/>
            <person name="Goldberg J.M."/>
            <person name="Aoki K."/>
            <person name="Bayne E.H."/>
            <person name="Berlin A.M."/>
            <person name="Desjardins C.A."/>
            <person name="Dobbs E."/>
            <person name="Dukaj L."/>
            <person name="Fan L."/>
            <person name="FitzGerald M.G."/>
            <person name="French C."/>
            <person name="Gujja S."/>
            <person name="Hansen K."/>
            <person name="Keifenheim D."/>
            <person name="Levin J.Z."/>
            <person name="Mosher R.A."/>
            <person name="Mueller C.A."/>
            <person name="Pfiffner J."/>
            <person name="Priest M."/>
            <person name="Russ C."/>
            <person name="Smialowska A."/>
            <person name="Swoboda P."/>
            <person name="Sykes S.M."/>
            <person name="Vaughn M."/>
            <person name="Vengrova S."/>
            <person name="Yoder R."/>
            <person name="Zeng Q."/>
            <person name="Allshire R."/>
            <person name="Baulcombe D."/>
            <person name="Birren B.W."/>
            <person name="Brown W."/>
            <person name="Ekwall K."/>
            <person name="Kellis M."/>
            <person name="Leatherwood J."/>
            <person name="Levin H."/>
            <person name="Margalit H."/>
            <person name="Martienssen R."/>
            <person name="Nieduszynski C.A."/>
            <person name="Spatafora J.W."/>
            <person name="Friedman N."/>
            <person name="Dalgaard J.Z."/>
            <person name="Baumann P."/>
            <person name="Niki H."/>
            <person name="Regev A."/>
            <person name="Nusbaum C."/>
        </authorList>
    </citation>
    <scope>NUCLEOTIDE SEQUENCE [LARGE SCALE GENOMIC DNA]</scope>
    <source>
        <strain evidence="10">OY26 / ATCC MYA-4695 / CBS 11777 / NBRC 106824 / NRRL Y48691</strain>
    </source>
</reference>
<dbReference type="AlphaFoldDB" id="S9X127"/>
<dbReference type="OMA" id="CVGHAVT"/>
<keyword evidence="3" id="KW-0805">Transcription regulation</keyword>
<keyword evidence="5" id="KW-0804">Transcription</keyword>
<dbReference type="EMBL" id="KE546992">
    <property type="protein sequence ID" value="EPY50772.1"/>
    <property type="molecule type" value="Genomic_DNA"/>
</dbReference>
<keyword evidence="10" id="KW-1185">Reference proteome</keyword>
<dbReference type="InterPro" id="IPR001138">
    <property type="entry name" value="Zn2Cys6_DnaBD"/>
</dbReference>
<gene>
    <name evidence="9" type="ORF">SPOG_00690</name>
</gene>
<dbReference type="PANTHER" id="PTHR36206:SF13">
    <property type="entry name" value="TRANSCRIPTIONAL REGULATORY PROTEIN MOC3"/>
    <property type="match status" value="1"/>
</dbReference>
<dbReference type="GO" id="GO:0008270">
    <property type="term" value="F:zinc ion binding"/>
    <property type="evidence" value="ECO:0007669"/>
    <property type="project" value="InterPro"/>
</dbReference>
<dbReference type="GO" id="GO:0031139">
    <property type="term" value="P:positive regulation of conjugation with cellular fusion"/>
    <property type="evidence" value="ECO:0007669"/>
    <property type="project" value="EnsemblFungi"/>
</dbReference>
<evidence type="ECO:0000313" key="10">
    <source>
        <dbReference type="Proteomes" id="UP000015464"/>
    </source>
</evidence>
<accession>S9X127</accession>
<dbReference type="PROSITE" id="PS50048">
    <property type="entry name" value="ZN2_CY6_FUNGAL_2"/>
    <property type="match status" value="1"/>
</dbReference>
<dbReference type="GO" id="GO:0003677">
    <property type="term" value="F:DNA binding"/>
    <property type="evidence" value="ECO:0007669"/>
    <property type="project" value="UniProtKB-KW"/>
</dbReference>
<name>S9X127_SCHCR</name>
<evidence type="ECO:0000313" key="9">
    <source>
        <dbReference type="EMBL" id="EPY50772.1"/>
    </source>
</evidence>
<dbReference type="InterPro" id="IPR036864">
    <property type="entry name" value="Zn2-C6_fun-type_DNA-bd_sf"/>
</dbReference>
<organism evidence="9 10">
    <name type="scientific">Schizosaccharomyces cryophilus (strain OY26 / ATCC MYA-4695 / CBS 11777 / NBRC 106824 / NRRL Y48691)</name>
    <name type="common">Fission yeast</name>
    <dbReference type="NCBI Taxonomy" id="653667"/>
    <lineage>
        <taxon>Eukaryota</taxon>
        <taxon>Fungi</taxon>
        <taxon>Dikarya</taxon>
        <taxon>Ascomycota</taxon>
        <taxon>Taphrinomycotina</taxon>
        <taxon>Schizosaccharomycetes</taxon>
        <taxon>Schizosaccharomycetales</taxon>
        <taxon>Schizosaccharomycetaceae</taxon>
        <taxon>Schizosaccharomyces</taxon>
    </lineage>
</organism>
<evidence type="ECO:0000256" key="1">
    <source>
        <dbReference type="ARBA" id="ARBA00022723"/>
    </source>
</evidence>
<keyword evidence="6" id="KW-0539">Nucleus</keyword>
<dbReference type="OrthoDB" id="3598904at2759"/>
<evidence type="ECO:0000256" key="4">
    <source>
        <dbReference type="ARBA" id="ARBA00023125"/>
    </source>
</evidence>
<keyword evidence="2" id="KW-0862">Zinc</keyword>
<dbReference type="STRING" id="653667.S9X127"/>
<evidence type="ECO:0000256" key="7">
    <source>
        <dbReference type="SAM" id="MobiDB-lite"/>
    </source>
</evidence>
<dbReference type="GO" id="GO:0000981">
    <property type="term" value="F:DNA-binding transcription factor activity, RNA polymerase II-specific"/>
    <property type="evidence" value="ECO:0007669"/>
    <property type="project" value="InterPro"/>
</dbReference>
<keyword evidence="4" id="KW-0238">DNA-binding</keyword>
<dbReference type="GO" id="GO:0005634">
    <property type="term" value="C:nucleus"/>
    <property type="evidence" value="ECO:0007669"/>
    <property type="project" value="EnsemblFungi"/>
</dbReference>
<evidence type="ECO:0000259" key="8">
    <source>
        <dbReference type="PROSITE" id="PS50048"/>
    </source>
</evidence>
<dbReference type="RefSeq" id="XP_013024319.1">
    <property type="nucleotide sequence ID" value="XM_013168865.1"/>
</dbReference>